<feature type="transmembrane region" description="Helical" evidence="1">
    <location>
        <begin position="77"/>
        <end position="97"/>
    </location>
</feature>
<feature type="transmembrane region" description="Helical" evidence="1">
    <location>
        <begin position="135"/>
        <end position="154"/>
    </location>
</feature>
<feature type="non-terminal residue" evidence="2">
    <location>
        <position position="368"/>
    </location>
</feature>
<sequence length="368" mass="41392">MRFKVSQLPPLNLNAVTNSTDSMDTSESVQYTLAEMATLCTLAGLAIEISFSGLITITCRHVQRVSSLLTINNMTMVLFNITSVVYSGFCIWSLLLGDQGCSLISMTDTALGHVFYLFFDAFMLYKTYQVSHKNFYILCVIAVLMVNRFIWSVLDTMYSSAEFDPVGQLCVYTQNPWTGIGYNAADTIVDSFALVVAVAISLHKFDTWKHAYKAMVQKNILRSAIVISMDAFLVWANVNWTSQYLIWLCWLMQNYTLSRALNWDLFWIPESVARCTCPKKRSTESEYSSYSETSRVSQSESTKIPAEFASCGSDDLGSIRRQSISGYERSRDDSAGEVSVVGSVANSTAPLRTVQVQQSLYRNYEEDF</sequence>
<accession>A0A1Y2CI11</accession>
<keyword evidence="3" id="KW-1185">Reference proteome</keyword>
<proteinExistence type="predicted"/>
<feature type="transmembrane region" description="Helical" evidence="1">
    <location>
        <begin position="103"/>
        <end position="123"/>
    </location>
</feature>
<dbReference type="EMBL" id="MCGO01000016">
    <property type="protein sequence ID" value="ORY46576.1"/>
    <property type="molecule type" value="Genomic_DNA"/>
</dbReference>
<comment type="caution">
    <text evidence="2">The sequence shown here is derived from an EMBL/GenBank/DDBJ whole genome shotgun (WGS) entry which is preliminary data.</text>
</comment>
<evidence type="ECO:0000256" key="1">
    <source>
        <dbReference type="SAM" id="Phobius"/>
    </source>
</evidence>
<reference evidence="2 3" key="1">
    <citation type="submission" date="2016-07" db="EMBL/GenBank/DDBJ databases">
        <title>Pervasive Adenine N6-methylation of Active Genes in Fungi.</title>
        <authorList>
            <consortium name="DOE Joint Genome Institute"/>
            <person name="Mondo S.J."/>
            <person name="Dannebaum R.O."/>
            <person name="Kuo R.C."/>
            <person name="Labutti K."/>
            <person name="Haridas S."/>
            <person name="Kuo A."/>
            <person name="Salamov A."/>
            <person name="Ahrendt S.R."/>
            <person name="Lipzen A."/>
            <person name="Sullivan W."/>
            <person name="Andreopoulos W.B."/>
            <person name="Clum A."/>
            <person name="Lindquist E."/>
            <person name="Daum C."/>
            <person name="Ramamoorthy G.K."/>
            <person name="Gryganskyi A."/>
            <person name="Culley D."/>
            <person name="Magnuson J.K."/>
            <person name="James T.Y."/>
            <person name="O'Malley M.A."/>
            <person name="Stajich J.E."/>
            <person name="Spatafora J.W."/>
            <person name="Visel A."/>
            <person name="Grigoriev I.V."/>
        </authorList>
    </citation>
    <scope>NUCLEOTIDE SEQUENCE [LARGE SCALE GENOMIC DNA]</scope>
    <source>
        <strain evidence="2 3">JEL800</strain>
    </source>
</reference>
<evidence type="ECO:0000313" key="2">
    <source>
        <dbReference type="EMBL" id="ORY46576.1"/>
    </source>
</evidence>
<organism evidence="2 3">
    <name type="scientific">Rhizoclosmatium globosum</name>
    <dbReference type="NCBI Taxonomy" id="329046"/>
    <lineage>
        <taxon>Eukaryota</taxon>
        <taxon>Fungi</taxon>
        <taxon>Fungi incertae sedis</taxon>
        <taxon>Chytridiomycota</taxon>
        <taxon>Chytridiomycota incertae sedis</taxon>
        <taxon>Chytridiomycetes</taxon>
        <taxon>Chytridiales</taxon>
        <taxon>Chytriomycetaceae</taxon>
        <taxon>Rhizoclosmatium</taxon>
    </lineage>
</organism>
<protein>
    <submittedName>
        <fullName evidence="2">Uncharacterized protein</fullName>
    </submittedName>
</protein>
<keyword evidence="1" id="KW-0472">Membrane</keyword>
<evidence type="ECO:0000313" key="3">
    <source>
        <dbReference type="Proteomes" id="UP000193642"/>
    </source>
</evidence>
<dbReference type="Proteomes" id="UP000193642">
    <property type="component" value="Unassembled WGS sequence"/>
</dbReference>
<feature type="transmembrane region" description="Helical" evidence="1">
    <location>
        <begin position="220"/>
        <end position="238"/>
    </location>
</feature>
<feature type="transmembrane region" description="Helical" evidence="1">
    <location>
        <begin position="36"/>
        <end position="57"/>
    </location>
</feature>
<feature type="transmembrane region" description="Helical" evidence="1">
    <location>
        <begin position="180"/>
        <end position="200"/>
    </location>
</feature>
<gene>
    <name evidence="2" type="ORF">BCR33DRAFT_715618</name>
</gene>
<dbReference type="AlphaFoldDB" id="A0A1Y2CI11"/>
<keyword evidence="1" id="KW-0812">Transmembrane</keyword>
<dbReference type="OrthoDB" id="10409288at2759"/>
<keyword evidence="1" id="KW-1133">Transmembrane helix</keyword>
<name>A0A1Y2CI11_9FUNG</name>